<dbReference type="InterPro" id="IPR051941">
    <property type="entry name" value="BG_Antigen-Binding_Lectin"/>
</dbReference>
<protein>
    <recommendedName>
        <fullName evidence="4">Apple domain-containing protein</fullName>
    </recommendedName>
</protein>
<evidence type="ECO:0000313" key="1">
    <source>
        <dbReference type="EMBL" id="ESN91178.1"/>
    </source>
</evidence>
<dbReference type="InParanoid" id="T1FW52"/>
<reference evidence="3" key="1">
    <citation type="submission" date="2012-12" db="EMBL/GenBank/DDBJ databases">
        <authorList>
            <person name="Hellsten U."/>
            <person name="Grimwood J."/>
            <person name="Chapman J.A."/>
            <person name="Shapiro H."/>
            <person name="Aerts A."/>
            <person name="Otillar R.P."/>
            <person name="Terry A.Y."/>
            <person name="Boore J.L."/>
            <person name="Simakov O."/>
            <person name="Marletaz F."/>
            <person name="Cho S.-J."/>
            <person name="Edsinger-Gonzales E."/>
            <person name="Havlak P."/>
            <person name="Kuo D.-H."/>
            <person name="Larsson T."/>
            <person name="Lv J."/>
            <person name="Arendt D."/>
            <person name="Savage R."/>
            <person name="Osoegawa K."/>
            <person name="de Jong P."/>
            <person name="Lindberg D.R."/>
            <person name="Seaver E.C."/>
            <person name="Weisblat D.A."/>
            <person name="Putnam N.H."/>
            <person name="Grigoriev I.V."/>
            <person name="Rokhsar D.S."/>
        </authorList>
    </citation>
    <scope>NUCLEOTIDE SEQUENCE</scope>
</reference>
<keyword evidence="3" id="KW-1185">Reference proteome</keyword>
<accession>T1FW52</accession>
<dbReference type="SUPFAM" id="SSF49785">
    <property type="entry name" value="Galactose-binding domain-like"/>
    <property type="match status" value="1"/>
</dbReference>
<dbReference type="RefSeq" id="XP_009030701.1">
    <property type="nucleotide sequence ID" value="XM_009032453.1"/>
</dbReference>
<dbReference type="HOGENOM" id="CLU_070429_1_0_1"/>
<dbReference type="Proteomes" id="UP000015101">
    <property type="component" value="Unassembled WGS sequence"/>
</dbReference>
<gene>
    <name evidence="2" type="primary">20213048</name>
    <name evidence="1" type="ORF">HELRODRAFT_194514</name>
</gene>
<dbReference type="CTD" id="20213048"/>
<organism evidence="2 3">
    <name type="scientific">Helobdella robusta</name>
    <name type="common">Californian leech</name>
    <dbReference type="NCBI Taxonomy" id="6412"/>
    <lineage>
        <taxon>Eukaryota</taxon>
        <taxon>Metazoa</taxon>
        <taxon>Spiralia</taxon>
        <taxon>Lophotrochozoa</taxon>
        <taxon>Annelida</taxon>
        <taxon>Clitellata</taxon>
        <taxon>Hirudinea</taxon>
        <taxon>Rhynchobdellida</taxon>
        <taxon>Glossiphoniidae</taxon>
        <taxon>Helobdella</taxon>
    </lineage>
</organism>
<reference evidence="2" key="3">
    <citation type="submission" date="2015-06" db="UniProtKB">
        <authorList>
            <consortium name="EnsemblMetazoa"/>
        </authorList>
    </citation>
    <scope>IDENTIFICATION</scope>
</reference>
<dbReference type="EnsemblMetazoa" id="HelroT194514">
    <property type="protein sequence ID" value="HelroP194514"/>
    <property type="gene ID" value="HelroG194514"/>
</dbReference>
<dbReference type="EMBL" id="AMQM01008001">
    <property type="status" value="NOT_ANNOTATED_CDS"/>
    <property type="molecule type" value="Genomic_DNA"/>
</dbReference>
<reference evidence="1 3" key="2">
    <citation type="journal article" date="2013" name="Nature">
        <title>Insights into bilaterian evolution from three spiralian genomes.</title>
        <authorList>
            <person name="Simakov O."/>
            <person name="Marletaz F."/>
            <person name="Cho S.J."/>
            <person name="Edsinger-Gonzales E."/>
            <person name="Havlak P."/>
            <person name="Hellsten U."/>
            <person name="Kuo D.H."/>
            <person name="Larsson T."/>
            <person name="Lv J."/>
            <person name="Arendt D."/>
            <person name="Savage R."/>
            <person name="Osoegawa K."/>
            <person name="de Jong P."/>
            <person name="Grimwood J."/>
            <person name="Chapman J.A."/>
            <person name="Shapiro H."/>
            <person name="Aerts A."/>
            <person name="Otillar R.P."/>
            <person name="Terry A.Y."/>
            <person name="Boore J.L."/>
            <person name="Grigoriev I.V."/>
            <person name="Lindberg D.R."/>
            <person name="Seaver E.C."/>
            <person name="Weisblat D.A."/>
            <person name="Putnam N.H."/>
            <person name="Rokhsar D.S."/>
        </authorList>
    </citation>
    <scope>NUCLEOTIDE SEQUENCE</scope>
</reference>
<proteinExistence type="predicted"/>
<sequence length="222" mass="25065">MQAPTHRTGRHATMLPNQQTASCRTSSPFANVLWLLVDLAADYFIDSVTILTTLYQCEFVLFNSKMNKFVTGATDRNATPVRGEYFLCGQYQTPLPSAGYYATKCNANLPALRYVIVQQVALGYTYLQVCELFVYAAENSASKFWYKLRNYRLLHAPLESSTNRSSINSCILDCVMVACDFINYNETTNACEMLVHPFGYPGLDGNIMTPALGWNYWQLLYA</sequence>
<dbReference type="PANTHER" id="PTHR45713">
    <property type="entry name" value="FTP DOMAIN-CONTAINING PROTEIN"/>
    <property type="match status" value="1"/>
</dbReference>
<dbReference type="PANTHER" id="PTHR45713:SF6">
    <property type="entry name" value="F5_8 TYPE C DOMAIN-CONTAINING PROTEIN"/>
    <property type="match status" value="1"/>
</dbReference>
<dbReference type="EMBL" id="KB097710">
    <property type="protein sequence ID" value="ESN91178.1"/>
    <property type="molecule type" value="Genomic_DNA"/>
</dbReference>
<dbReference type="Gene3D" id="2.60.120.260">
    <property type="entry name" value="Galactose-binding domain-like"/>
    <property type="match status" value="1"/>
</dbReference>
<dbReference type="InterPro" id="IPR008979">
    <property type="entry name" value="Galactose-bd-like_sf"/>
</dbReference>
<dbReference type="AlphaFoldDB" id="T1FW52"/>
<name>T1FW52_HELRO</name>
<evidence type="ECO:0000313" key="2">
    <source>
        <dbReference type="EnsemblMetazoa" id="HelroP194514"/>
    </source>
</evidence>
<evidence type="ECO:0008006" key="4">
    <source>
        <dbReference type="Google" id="ProtNLM"/>
    </source>
</evidence>
<evidence type="ECO:0000313" key="3">
    <source>
        <dbReference type="Proteomes" id="UP000015101"/>
    </source>
</evidence>
<dbReference type="GeneID" id="20213048"/>
<dbReference type="KEGG" id="hro:HELRODRAFT_194514"/>